<name>A0A1A5ZUA9_9TREE</name>
<dbReference type="KEGG" id="kdj:28971863"/>
<evidence type="ECO:0000313" key="3">
    <source>
        <dbReference type="EMBL" id="WWC63973.1"/>
    </source>
</evidence>
<sequence length="212" mass="24104">MSPLPPAFSSLSDPTPASLTSQRTDSSPSPSPNPDLSAFTRIFSDPYIRRLIFKDIHPKSLAPIVRTCKLFLLGGSEALYRDFGYESYNKIIKRCEDKERLRLYFDAVRTVDLSHLTRTIQIAKWPSILSSFPNALSIKRYTDILYRRRNSTSSLHQVETQESSAQDEGVYQYTFSYQFAERLLPDINTMDPVGGRRVGIPKKCGKRSNGSR</sequence>
<evidence type="ECO:0000313" key="2">
    <source>
        <dbReference type="EMBL" id="OBR81394.1"/>
    </source>
</evidence>
<dbReference type="AlphaFoldDB" id="A0A1A5ZUA9"/>
<reference evidence="3" key="2">
    <citation type="submission" date="2013-07" db="EMBL/GenBank/DDBJ databases">
        <authorList>
            <consortium name="The Broad Institute Genome Sequencing Platform"/>
            <person name="Cuomo C."/>
            <person name="Litvintseva A."/>
            <person name="Chen Y."/>
            <person name="Heitman J."/>
            <person name="Sun S."/>
            <person name="Springer D."/>
            <person name="Dromer F."/>
            <person name="Young S.K."/>
            <person name="Zeng Q."/>
            <person name="Gargeya S."/>
            <person name="Fitzgerald M."/>
            <person name="Abouelleil A."/>
            <person name="Alvarado L."/>
            <person name="Berlin A.M."/>
            <person name="Chapman S.B."/>
            <person name="Dewar J."/>
            <person name="Goldberg J."/>
            <person name="Griggs A."/>
            <person name="Gujja S."/>
            <person name="Hansen M."/>
            <person name="Howarth C."/>
            <person name="Imamovic A."/>
            <person name="Larimer J."/>
            <person name="McCowan C."/>
            <person name="Murphy C."/>
            <person name="Pearson M."/>
            <person name="Priest M."/>
            <person name="Roberts A."/>
            <person name="Saif S."/>
            <person name="Shea T."/>
            <person name="Sykes S."/>
            <person name="Wortman J."/>
            <person name="Nusbaum C."/>
            <person name="Birren B."/>
        </authorList>
    </citation>
    <scope>NUCLEOTIDE SEQUENCE</scope>
    <source>
        <strain evidence="3">CBS 10117</strain>
    </source>
</reference>
<reference evidence="2" key="1">
    <citation type="submission" date="2013-07" db="EMBL/GenBank/DDBJ databases">
        <title>The Genome Sequence of Cryptococcus dejecticola CBS10117.</title>
        <authorList>
            <consortium name="The Broad Institute Genome Sequencing Platform"/>
            <person name="Cuomo C."/>
            <person name="Litvintseva A."/>
            <person name="Chen Y."/>
            <person name="Heitman J."/>
            <person name="Sun S."/>
            <person name="Springer D."/>
            <person name="Dromer F."/>
            <person name="Young S.K."/>
            <person name="Zeng Q."/>
            <person name="Gargeya S."/>
            <person name="Fitzgerald M."/>
            <person name="Abouelleil A."/>
            <person name="Alvarado L."/>
            <person name="Berlin A.M."/>
            <person name="Chapman S.B."/>
            <person name="Dewar J."/>
            <person name="Goldberg J."/>
            <person name="Griggs A."/>
            <person name="Gujja S."/>
            <person name="Hansen M."/>
            <person name="Howarth C."/>
            <person name="Imamovic A."/>
            <person name="Larimer J."/>
            <person name="McCowan C."/>
            <person name="Murphy C."/>
            <person name="Pearson M."/>
            <person name="Priest M."/>
            <person name="Roberts A."/>
            <person name="Saif S."/>
            <person name="Shea T."/>
            <person name="Sykes S."/>
            <person name="Wortman J."/>
            <person name="Nusbaum C."/>
            <person name="Birren B."/>
        </authorList>
    </citation>
    <scope>NUCLEOTIDE SEQUENCE [LARGE SCALE GENOMIC DNA]</scope>
    <source>
        <strain evidence="2">CBS 10117</strain>
    </source>
</reference>
<evidence type="ECO:0000256" key="1">
    <source>
        <dbReference type="SAM" id="MobiDB-lite"/>
    </source>
</evidence>
<keyword evidence="4" id="KW-1185">Reference proteome</keyword>
<protein>
    <submittedName>
        <fullName evidence="2">Uncharacterized protein</fullName>
    </submittedName>
</protein>
<accession>A0A1A5ZUA9</accession>
<dbReference type="VEuPathDB" id="FungiDB:I303_08164"/>
<gene>
    <name evidence="2" type="ORF">I303_08164</name>
    <name evidence="3" type="ORF">I303_106579</name>
</gene>
<evidence type="ECO:0000313" key="4">
    <source>
        <dbReference type="Proteomes" id="UP000078595"/>
    </source>
</evidence>
<feature type="compositionally biased region" description="Polar residues" evidence="1">
    <location>
        <begin position="9"/>
        <end position="25"/>
    </location>
</feature>
<dbReference type="RefSeq" id="XP_018259236.1">
    <property type="nucleotide sequence ID" value="XM_018411424.1"/>
</dbReference>
<organism evidence="2">
    <name type="scientific">Kwoniella dejecticola CBS 10117</name>
    <dbReference type="NCBI Taxonomy" id="1296121"/>
    <lineage>
        <taxon>Eukaryota</taxon>
        <taxon>Fungi</taxon>
        <taxon>Dikarya</taxon>
        <taxon>Basidiomycota</taxon>
        <taxon>Agaricomycotina</taxon>
        <taxon>Tremellomycetes</taxon>
        <taxon>Tremellales</taxon>
        <taxon>Cryptococcaceae</taxon>
        <taxon>Kwoniella</taxon>
    </lineage>
</organism>
<dbReference type="Proteomes" id="UP000078595">
    <property type="component" value="Chromosome 8"/>
</dbReference>
<dbReference type="EMBL" id="CP144537">
    <property type="protein sequence ID" value="WWC63973.1"/>
    <property type="molecule type" value="Genomic_DNA"/>
</dbReference>
<feature type="region of interest" description="Disordered" evidence="1">
    <location>
        <begin position="1"/>
        <end position="36"/>
    </location>
</feature>
<dbReference type="EMBL" id="KI894037">
    <property type="protein sequence ID" value="OBR81394.1"/>
    <property type="molecule type" value="Genomic_DNA"/>
</dbReference>
<dbReference type="GeneID" id="28971863"/>
<proteinExistence type="predicted"/>
<reference evidence="3" key="3">
    <citation type="submission" date="2024-02" db="EMBL/GenBank/DDBJ databases">
        <title>Comparative genomics of Cryptococcus and Kwoniella reveals pathogenesis evolution and contrasting modes of karyotype evolution via chromosome fusion or intercentromeric recombination.</title>
        <authorList>
            <person name="Coelho M.A."/>
            <person name="David-Palma M."/>
            <person name="Shea T."/>
            <person name="Bowers K."/>
            <person name="McGinley-Smith S."/>
            <person name="Mohammad A.W."/>
            <person name="Gnirke A."/>
            <person name="Yurkov A.M."/>
            <person name="Nowrousian M."/>
            <person name="Sun S."/>
            <person name="Cuomo C.A."/>
            <person name="Heitman J."/>
        </authorList>
    </citation>
    <scope>NUCLEOTIDE SEQUENCE</scope>
    <source>
        <strain evidence="3">CBS 10117</strain>
    </source>
</reference>
<dbReference type="OrthoDB" id="2562781at2759"/>